<comment type="caution">
    <text evidence="3">The sequence shown here is derived from an EMBL/GenBank/DDBJ whole genome shotgun (WGS) entry which is preliminary data.</text>
</comment>
<evidence type="ECO:0000256" key="2">
    <source>
        <dbReference type="ARBA" id="ARBA00023235"/>
    </source>
</evidence>
<sequence length="266" mass="29850">MKTLPYYQIDAFTDRLFGGNPAAVIPLQSWLPDACMQQLAKENNLSETAFFVRHNDRYHIRWFAPVTEVQLCGHATLAASYVIRHELGDSTHQQVFDSLSGELKVRFQGELIELNFPMNHRSPIRLPDAIARQLPFTPLAAFTSHDDLLILAPDEVTVAELSIDFTKLPKGVIKRGVIITAASERESVDFVSRWFGGPEVDILEDPVTGSAHTLLTPFWAEKLDKPLLRAEQLSARRGKLECELLGDRVYIRGGAVKYLEGTIQIP</sequence>
<dbReference type="NCBIfam" id="TIGR00654">
    <property type="entry name" value="PhzF_family"/>
    <property type="match status" value="1"/>
</dbReference>
<dbReference type="PANTHER" id="PTHR13774:SF17">
    <property type="entry name" value="PHENAZINE BIOSYNTHESIS-LIKE DOMAIN-CONTAINING PROTEIN"/>
    <property type="match status" value="1"/>
</dbReference>
<organism evidence="3 4">
    <name type="scientific">Kistimonas scapharcae</name>
    <dbReference type="NCBI Taxonomy" id="1036133"/>
    <lineage>
        <taxon>Bacteria</taxon>
        <taxon>Pseudomonadati</taxon>
        <taxon>Pseudomonadota</taxon>
        <taxon>Gammaproteobacteria</taxon>
        <taxon>Oceanospirillales</taxon>
        <taxon>Endozoicomonadaceae</taxon>
        <taxon>Kistimonas</taxon>
    </lineage>
</organism>
<accession>A0ABP8V6N0</accession>
<dbReference type="InterPro" id="IPR003719">
    <property type="entry name" value="Phenazine_PhzF-like"/>
</dbReference>
<dbReference type="Gene3D" id="3.10.310.10">
    <property type="entry name" value="Diaminopimelate Epimerase, Chain A, domain 1"/>
    <property type="match status" value="2"/>
</dbReference>
<comment type="similarity">
    <text evidence="1">Belongs to the PhzF family.</text>
</comment>
<dbReference type="RefSeq" id="WP_345196802.1">
    <property type="nucleotide sequence ID" value="NZ_BAABFL010000408.1"/>
</dbReference>
<dbReference type="Proteomes" id="UP001500604">
    <property type="component" value="Unassembled WGS sequence"/>
</dbReference>
<dbReference type="Pfam" id="PF02567">
    <property type="entry name" value="PhzC-PhzF"/>
    <property type="match status" value="1"/>
</dbReference>
<keyword evidence="2" id="KW-0413">Isomerase</keyword>
<proteinExistence type="inferred from homology"/>
<dbReference type="EMBL" id="BAABFL010000408">
    <property type="protein sequence ID" value="GAA4650597.1"/>
    <property type="molecule type" value="Genomic_DNA"/>
</dbReference>
<dbReference type="PIRSF" id="PIRSF016184">
    <property type="entry name" value="PhzC_PhzF"/>
    <property type="match status" value="1"/>
</dbReference>
<name>A0ABP8V6N0_9GAMM</name>
<gene>
    <name evidence="3" type="ORF">GCM10023116_28800</name>
</gene>
<evidence type="ECO:0000313" key="3">
    <source>
        <dbReference type="EMBL" id="GAA4650597.1"/>
    </source>
</evidence>
<evidence type="ECO:0000256" key="1">
    <source>
        <dbReference type="ARBA" id="ARBA00008270"/>
    </source>
</evidence>
<dbReference type="SUPFAM" id="SSF54506">
    <property type="entry name" value="Diaminopimelate epimerase-like"/>
    <property type="match status" value="1"/>
</dbReference>
<dbReference type="PANTHER" id="PTHR13774">
    <property type="entry name" value="PHENAZINE BIOSYNTHESIS PROTEIN"/>
    <property type="match status" value="1"/>
</dbReference>
<reference evidence="4" key="1">
    <citation type="journal article" date="2019" name="Int. J. Syst. Evol. Microbiol.">
        <title>The Global Catalogue of Microorganisms (GCM) 10K type strain sequencing project: providing services to taxonomists for standard genome sequencing and annotation.</title>
        <authorList>
            <consortium name="The Broad Institute Genomics Platform"/>
            <consortium name="The Broad Institute Genome Sequencing Center for Infectious Disease"/>
            <person name="Wu L."/>
            <person name="Ma J."/>
        </authorList>
    </citation>
    <scope>NUCLEOTIDE SEQUENCE [LARGE SCALE GENOMIC DNA]</scope>
    <source>
        <strain evidence="4">JCM 17805</strain>
    </source>
</reference>
<evidence type="ECO:0000313" key="4">
    <source>
        <dbReference type="Proteomes" id="UP001500604"/>
    </source>
</evidence>
<protein>
    <submittedName>
        <fullName evidence="3">PhzF family phenazine biosynthesis protein</fullName>
    </submittedName>
</protein>
<keyword evidence="4" id="KW-1185">Reference proteome</keyword>